<evidence type="ECO:0000256" key="9">
    <source>
        <dbReference type="PROSITE-ProRule" id="PRU00289"/>
    </source>
</evidence>
<dbReference type="PANTHER" id="PTHR22683">
    <property type="entry name" value="SPORULATION PROTEIN RELATED"/>
    <property type="match status" value="1"/>
</dbReference>
<proteinExistence type="predicted"/>
<dbReference type="Gene3D" id="3.40.50.300">
    <property type="entry name" value="P-loop containing nucleotide triphosphate hydrolases"/>
    <property type="match status" value="4"/>
</dbReference>
<feature type="binding site" evidence="9">
    <location>
        <begin position="835"/>
        <end position="842"/>
    </location>
    <ligand>
        <name>ATP</name>
        <dbReference type="ChEBI" id="CHEBI:30616"/>
    </ligand>
</feature>
<dbReference type="NCBIfam" id="TIGR03925">
    <property type="entry name" value="T7SS_EccC_b"/>
    <property type="match status" value="1"/>
</dbReference>
<dbReference type="NCBIfam" id="TIGR03924">
    <property type="entry name" value="T7SS_EccC_a"/>
    <property type="match status" value="1"/>
</dbReference>
<name>A0A402B9N6_9CHLR</name>
<evidence type="ECO:0000256" key="4">
    <source>
        <dbReference type="ARBA" id="ARBA00022737"/>
    </source>
</evidence>
<dbReference type="SUPFAM" id="SSF52540">
    <property type="entry name" value="P-loop containing nucleoside triphosphate hydrolases"/>
    <property type="match status" value="3"/>
</dbReference>
<keyword evidence="4" id="KW-0677">Repeat</keyword>
<evidence type="ECO:0000256" key="3">
    <source>
        <dbReference type="ARBA" id="ARBA00022692"/>
    </source>
</evidence>
<dbReference type="InterPro" id="IPR003593">
    <property type="entry name" value="AAA+_ATPase"/>
</dbReference>
<evidence type="ECO:0000256" key="10">
    <source>
        <dbReference type="SAM" id="Phobius"/>
    </source>
</evidence>
<dbReference type="EMBL" id="BIFT01000001">
    <property type="protein sequence ID" value="GCE28055.1"/>
    <property type="molecule type" value="Genomic_DNA"/>
</dbReference>
<feature type="transmembrane region" description="Helical" evidence="10">
    <location>
        <begin position="21"/>
        <end position="38"/>
    </location>
</feature>
<comment type="caution">
    <text evidence="12">The sequence shown here is derived from an EMBL/GenBank/DDBJ whole genome shotgun (WGS) entry which is preliminary data.</text>
</comment>
<reference evidence="13" key="1">
    <citation type="submission" date="2018-12" db="EMBL/GenBank/DDBJ databases">
        <title>Tengunoibacter tsumagoiensis gen. nov., sp. nov., Dictyobacter kobayashii sp. nov., D. alpinus sp. nov., and D. joshuensis sp. nov. and description of Dictyobacteraceae fam. nov. within the order Ktedonobacterales isolated from Tengu-no-mugimeshi.</title>
        <authorList>
            <person name="Wang C.M."/>
            <person name="Zheng Y."/>
            <person name="Sakai Y."/>
            <person name="Toyoda A."/>
            <person name="Minakuchi Y."/>
            <person name="Abe K."/>
            <person name="Yokota A."/>
            <person name="Yabe S."/>
        </authorList>
    </citation>
    <scope>NUCLEOTIDE SEQUENCE [LARGE SCALE GENOMIC DNA]</scope>
    <source>
        <strain evidence="13">Uno16</strain>
    </source>
</reference>
<dbReference type="InterPro" id="IPR023837">
    <property type="entry name" value="EccCb-like_Actinobacteria"/>
</dbReference>
<keyword evidence="2" id="KW-1003">Cell membrane</keyword>
<keyword evidence="3 10" id="KW-0812">Transmembrane</keyword>
<comment type="subcellular location">
    <subcellularLocation>
        <location evidence="1">Cell membrane</location>
        <topology evidence="1">Multi-pass membrane protein</topology>
    </subcellularLocation>
</comment>
<gene>
    <name evidence="12" type="primary">ftsK</name>
    <name evidence="12" type="ORF">KDA_35390</name>
</gene>
<keyword evidence="7 10" id="KW-1133">Transmembrane helix</keyword>
<dbReference type="PANTHER" id="PTHR22683:SF1">
    <property type="entry name" value="TYPE VII SECRETION SYSTEM PROTEIN ESSC"/>
    <property type="match status" value="1"/>
</dbReference>
<keyword evidence="13" id="KW-1185">Reference proteome</keyword>
<evidence type="ECO:0000256" key="7">
    <source>
        <dbReference type="ARBA" id="ARBA00022989"/>
    </source>
</evidence>
<evidence type="ECO:0000256" key="8">
    <source>
        <dbReference type="ARBA" id="ARBA00023136"/>
    </source>
</evidence>
<keyword evidence="5 9" id="KW-0547">Nucleotide-binding</keyword>
<dbReference type="InterPro" id="IPR023836">
    <property type="entry name" value="EccCa-like_Actinobacteria"/>
</dbReference>
<dbReference type="PROSITE" id="PS50901">
    <property type="entry name" value="FTSK"/>
    <property type="match status" value="3"/>
</dbReference>
<feature type="domain" description="FtsK" evidence="11">
    <location>
        <begin position="457"/>
        <end position="657"/>
    </location>
</feature>
<sequence>MIQAPPVIQVAQTGVMAWMQYLLPMFGCMGSLVFMFAYRTNGLMVAAGFLMIAGSIGSGVGMGFVQRHMLKKQNRLNSELYRAYLAKYRTKLRTIAYEQRQVSERLYPSYDHLIEQVKEHRYLWERRPDDADFLRVRIGVGPVPLSARVCLDLGDNPMVQFVPELRSLAESLVNEYSYLDDMPAHIPLGKIGVLAISGQRARTRALTQAMLCQLLAFQSPEDVRCLVYFPEHIAPQWSWIKWAPHLRRLRPIKAEKQNAPDHLCMLASNLENIRDLLKTQIQPELDRRRRLLSDRNKQDELKNLRRPHIFIVLDGFTPYGPIGQLPELDDLLRDAAQLGVTVLCLVDDTSQEPTQIQARLSISAIGRLNFEEMHFGGRRLEGLQPDTIERKTCEKLTRSLAAITLIEANAQQDLSQDVRLLDLLAVPSADAIRPEEAWQPRLRQDLLRVPLGIKADGEPLILDFKEAADKGMGPHGLVVGATGSGKSELLRTIVISLAATHDPETVNFVLVDFKGGASFADFAALPHVAGIVTNLEENVLLVDRVYDSLLGEQQRRQRMLHDAGNLDNIKQYREKWRSNPDMEPMPHLVIIADEFAELIRKRPDFLELFVTMGRVGRSLGLHLLFATQRIDEGRISGLEGHLRYRICLRTFSASESTAVLGKSDAYYLPSAPGVGYFKVDTDTYHMFKTALISVPFVPVQEQVSPLARIRDFTSTGALVKHQYASLTTTPTLLLQEEASELHTEMDVVISHLTLDREAGGRAHQVWLPPLGNSLPLYEVLEHCQRPDLTGRAWDTTPAFGPLRLPLGLVDMPLLQAQEPMWLDFSGSGGHLALVGAPQTGKSTFLRTLVTSFMLTHTPADVQLYCIDLGGGLLRVFESSPHVGVVCGKGDRDKVRRVIRQMRKIIEDRDFLFREHGIDSMSTFRARRQAGELQDIPFGDVFLLIDNFALFCQEFDLETEVTEIIASGLAYGVHVVLAANRWPEIRSRLRDNMGMRLELRLNDPLDSEFGKVAASTIPPGVPGRGLNKDKLHFQVALPLADKAAVEDPNQHKKAMQQILENFVRQARIAWEGEVAPPIRLLPLMVRAEELLSPAAEQPLGVPLGLEEFRLEQFHVDLLSAGPHFLVLGDMECGKTTLLRTFLRGIEQRYTPAQVRFGIIDYRKTLLDFVDSKHLLMYAYNPSTLTECIGNFKADLDKRMQTGADLPLHQLRSRKRWDGMHYFLFVDDYDSISSSPSSSPLGPLVDFLLSGKDIGFHLILARRVGGMGRASFEPALQRLREMGTATLIMSGDPQEGRIMHGYAASQQPAGRGSLVQQKAPPTLIQVAYTEPDYAYSVE</sequence>
<evidence type="ECO:0000256" key="5">
    <source>
        <dbReference type="ARBA" id="ARBA00022741"/>
    </source>
</evidence>
<dbReference type="GO" id="GO:0005524">
    <property type="term" value="F:ATP binding"/>
    <property type="evidence" value="ECO:0007669"/>
    <property type="project" value="UniProtKB-UniRule"/>
</dbReference>
<dbReference type="GO" id="GO:0003677">
    <property type="term" value="F:DNA binding"/>
    <property type="evidence" value="ECO:0007669"/>
    <property type="project" value="InterPro"/>
</dbReference>
<evidence type="ECO:0000259" key="11">
    <source>
        <dbReference type="PROSITE" id="PS50901"/>
    </source>
</evidence>
<dbReference type="SMART" id="SM00382">
    <property type="entry name" value="AAA"/>
    <property type="match status" value="3"/>
</dbReference>
<dbReference type="InterPro" id="IPR050206">
    <property type="entry name" value="FtsK/SpoIIIE/SftA"/>
</dbReference>
<dbReference type="Proteomes" id="UP000287171">
    <property type="component" value="Unassembled WGS sequence"/>
</dbReference>
<feature type="binding site" evidence="9">
    <location>
        <begin position="1127"/>
        <end position="1134"/>
    </location>
    <ligand>
        <name>ATP</name>
        <dbReference type="ChEBI" id="CHEBI:30616"/>
    </ligand>
</feature>
<protein>
    <submittedName>
        <fullName evidence="12">Type VII secretion protein EccC</fullName>
    </submittedName>
</protein>
<accession>A0A402B9N6</accession>
<dbReference type="Pfam" id="PF01580">
    <property type="entry name" value="FtsK_SpoIIIE"/>
    <property type="match status" value="3"/>
</dbReference>
<feature type="transmembrane region" description="Helical" evidence="10">
    <location>
        <begin position="44"/>
        <end position="65"/>
    </location>
</feature>
<feature type="binding site" evidence="9">
    <location>
        <begin position="480"/>
        <end position="487"/>
    </location>
    <ligand>
        <name>ATP</name>
        <dbReference type="ChEBI" id="CHEBI:30616"/>
    </ligand>
</feature>
<keyword evidence="8 10" id="KW-0472">Membrane</keyword>
<evidence type="ECO:0000256" key="6">
    <source>
        <dbReference type="ARBA" id="ARBA00022840"/>
    </source>
</evidence>
<dbReference type="GO" id="GO:0005886">
    <property type="term" value="C:plasma membrane"/>
    <property type="evidence" value="ECO:0007669"/>
    <property type="project" value="UniProtKB-SubCell"/>
</dbReference>
<dbReference type="InterPro" id="IPR002543">
    <property type="entry name" value="FtsK_dom"/>
</dbReference>
<feature type="domain" description="FtsK" evidence="11">
    <location>
        <begin position="817"/>
        <end position="1007"/>
    </location>
</feature>
<keyword evidence="6 9" id="KW-0067">ATP-binding</keyword>
<evidence type="ECO:0000313" key="13">
    <source>
        <dbReference type="Proteomes" id="UP000287171"/>
    </source>
</evidence>
<evidence type="ECO:0000256" key="1">
    <source>
        <dbReference type="ARBA" id="ARBA00004651"/>
    </source>
</evidence>
<organism evidence="12 13">
    <name type="scientific">Dictyobacter alpinus</name>
    <dbReference type="NCBI Taxonomy" id="2014873"/>
    <lineage>
        <taxon>Bacteria</taxon>
        <taxon>Bacillati</taxon>
        <taxon>Chloroflexota</taxon>
        <taxon>Ktedonobacteria</taxon>
        <taxon>Ktedonobacterales</taxon>
        <taxon>Dictyobacteraceae</taxon>
        <taxon>Dictyobacter</taxon>
    </lineage>
</organism>
<evidence type="ECO:0000256" key="2">
    <source>
        <dbReference type="ARBA" id="ARBA00022475"/>
    </source>
</evidence>
<dbReference type="InterPro" id="IPR027417">
    <property type="entry name" value="P-loop_NTPase"/>
</dbReference>
<feature type="domain" description="FtsK" evidence="11">
    <location>
        <begin position="1109"/>
        <end position="1295"/>
    </location>
</feature>
<dbReference type="CDD" id="cd01127">
    <property type="entry name" value="TrwB_TraG_TraD_VirD4"/>
    <property type="match status" value="1"/>
</dbReference>
<evidence type="ECO:0000313" key="12">
    <source>
        <dbReference type="EMBL" id="GCE28055.1"/>
    </source>
</evidence>